<reference evidence="2 3" key="1">
    <citation type="submission" date="2022-05" db="EMBL/GenBank/DDBJ databases">
        <title>Genome Sequencing of Bee-Associated Microbes.</title>
        <authorList>
            <person name="Dunlap C."/>
        </authorList>
    </citation>
    <scope>NUCLEOTIDE SEQUENCE [LARGE SCALE GENOMIC DNA]</scope>
    <source>
        <strain evidence="2 3">NRRL NRS-1438</strain>
    </source>
</reference>
<keyword evidence="3" id="KW-1185">Reference proteome</keyword>
<name>A0ABT4DSK8_9BACL</name>
<dbReference type="RefSeq" id="WP_268640795.1">
    <property type="nucleotide sequence ID" value="NZ_JAMDLW010000014.1"/>
</dbReference>
<keyword evidence="1" id="KW-0812">Transmembrane</keyword>
<feature type="transmembrane region" description="Helical" evidence="1">
    <location>
        <begin position="78"/>
        <end position="97"/>
    </location>
</feature>
<keyword evidence="1" id="KW-1133">Transmembrane helix</keyword>
<proteinExistence type="predicted"/>
<keyword evidence="1" id="KW-0472">Membrane</keyword>
<feature type="transmembrane region" description="Helical" evidence="1">
    <location>
        <begin position="329"/>
        <end position="346"/>
    </location>
</feature>
<feature type="transmembrane region" description="Helical" evidence="1">
    <location>
        <begin position="15"/>
        <end position="33"/>
    </location>
</feature>
<sequence>MTIRLKKLNIELNNFYIFIIAVTMIKLILMGFFSSDYQNKMFMPFVEHFIKSMGSEYFNPYQYYYENSLTPSFPYPPVMLLIESIGGIGVFLLSFTPLFIKNIIFKLPSLFFDFLGLYYLIKIFPRRRKYIGVLYFASPIILYSSYMHGQLDIIPTIFLVGSIYYLTSKTDDYRELKFIMMLSAAVLCKLHILAVIPVFFIYIMKKDGLAKAVKQMAFVFLITLIGLLPFLSTGFIQSVLLNSEQRVLTQVFFSFHDIKLYLPILAVLFVYCKEFNIGSINKDLFISFCGVLFAVFLALTPAMPGWYVWIVPFVTGFFINVNENKYKSLTIYVILNGLYIIYFVFFHSTQNV</sequence>
<feature type="transmembrane region" description="Helical" evidence="1">
    <location>
        <begin position="284"/>
        <end position="300"/>
    </location>
</feature>
<comment type="caution">
    <text evidence="2">The sequence shown here is derived from an EMBL/GenBank/DDBJ whole genome shotgun (WGS) entry which is preliminary data.</text>
</comment>
<feature type="transmembrane region" description="Helical" evidence="1">
    <location>
        <begin position="306"/>
        <end position="322"/>
    </location>
</feature>
<feature type="non-terminal residue" evidence="2">
    <location>
        <position position="352"/>
    </location>
</feature>
<feature type="transmembrane region" description="Helical" evidence="1">
    <location>
        <begin position="252"/>
        <end position="272"/>
    </location>
</feature>
<feature type="transmembrane region" description="Helical" evidence="1">
    <location>
        <begin position="216"/>
        <end position="240"/>
    </location>
</feature>
<protein>
    <submittedName>
        <fullName evidence="2">Uncharacterized protein</fullName>
    </submittedName>
</protein>
<evidence type="ECO:0000313" key="3">
    <source>
        <dbReference type="Proteomes" id="UP001207626"/>
    </source>
</evidence>
<evidence type="ECO:0000313" key="2">
    <source>
        <dbReference type="EMBL" id="MCY9520235.1"/>
    </source>
</evidence>
<dbReference type="Proteomes" id="UP001207626">
    <property type="component" value="Unassembled WGS sequence"/>
</dbReference>
<organism evidence="2 3">
    <name type="scientific">Paenibacillus apiarius</name>
    <dbReference type="NCBI Taxonomy" id="46240"/>
    <lineage>
        <taxon>Bacteria</taxon>
        <taxon>Bacillati</taxon>
        <taxon>Bacillota</taxon>
        <taxon>Bacilli</taxon>
        <taxon>Bacillales</taxon>
        <taxon>Paenibacillaceae</taxon>
        <taxon>Paenibacillus</taxon>
    </lineage>
</organism>
<accession>A0ABT4DSK8</accession>
<dbReference type="EMBL" id="JAMDLW010000014">
    <property type="protein sequence ID" value="MCY9520235.1"/>
    <property type="molecule type" value="Genomic_DNA"/>
</dbReference>
<feature type="transmembrane region" description="Helical" evidence="1">
    <location>
        <begin position="133"/>
        <end position="166"/>
    </location>
</feature>
<evidence type="ECO:0000256" key="1">
    <source>
        <dbReference type="SAM" id="Phobius"/>
    </source>
</evidence>
<feature type="transmembrane region" description="Helical" evidence="1">
    <location>
        <begin position="178"/>
        <end position="204"/>
    </location>
</feature>
<gene>
    <name evidence="2" type="ORF">M5X09_11170</name>
</gene>